<dbReference type="OrthoDB" id="3549694at2759"/>
<protein>
    <submittedName>
        <fullName evidence="2">Uncharacterized protein</fullName>
    </submittedName>
</protein>
<organism evidence="2 3">
    <name type="scientific">Monilinia fructigena</name>
    <dbReference type="NCBI Taxonomy" id="38457"/>
    <lineage>
        <taxon>Eukaryota</taxon>
        <taxon>Fungi</taxon>
        <taxon>Dikarya</taxon>
        <taxon>Ascomycota</taxon>
        <taxon>Pezizomycotina</taxon>
        <taxon>Leotiomycetes</taxon>
        <taxon>Helotiales</taxon>
        <taxon>Sclerotiniaceae</taxon>
        <taxon>Monilinia</taxon>
    </lineage>
</organism>
<sequence>MALRLLKVVRIGKPQEMGLIWNHKYDPGWAVGDDAKEKSQELAAVKRSALWGGWSFGAVQGKGDAAESHIALQGLNSGKSDDEVREILAQGDCIPSTTREKSTNKENSSVSNETSGWDTDDEVETWVEWRASWSTSVQWLRRFCFGCVDRR</sequence>
<reference evidence="2 3" key="1">
    <citation type="submission" date="2018-06" db="EMBL/GenBank/DDBJ databases">
        <title>Genome Sequence of the Brown Rot Fungal Pathogen Monilinia fructigena.</title>
        <authorList>
            <person name="Landi L."/>
            <person name="De Miccolis Angelini R.M."/>
            <person name="Pollastro S."/>
            <person name="Abate D."/>
            <person name="Faretra F."/>
            <person name="Romanazzi G."/>
        </authorList>
    </citation>
    <scope>NUCLEOTIDE SEQUENCE [LARGE SCALE GENOMIC DNA]</scope>
    <source>
        <strain evidence="2 3">Mfrg269</strain>
    </source>
</reference>
<evidence type="ECO:0000313" key="3">
    <source>
        <dbReference type="Proteomes" id="UP000249056"/>
    </source>
</evidence>
<dbReference type="AlphaFoldDB" id="A0A395IF99"/>
<proteinExistence type="predicted"/>
<keyword evidence="3" id="KW-1185">Reference proteome</keyword>
<evidence type="ECO:0000313" key="2">
    <source>
        <dbReference type="EMBL" id="RAL58048.1"/>
    </source>
</evidence>
<evidence type="ECO:0000256" key="1">
    <source>
        <dbReference type="SAM" id="MobiDB-lite"/>
    </source>
</evidence>
<dbReference type="Proteomes" id="UP000249056">
    <property type="component" value="Unassembled WGS sequence"/>
</dbReference>
<accession>A0A395IF99</accession>
<gene>
    <name evidence="2" type="ORF">DID88_009682</name>
</gene>
<feature type="compositionally biased region" description="Polar residues" evidence="1">
    <location>
        <begin position="105"/>
        <end position="117"/>
    </location>
</feature>
<feature type="region of interest" description="Disordered" evidence="1">
    <location>
        <begin position="92"/>
        <end position="118"/>
    </location>
</feature>
<dbReference type="EMBL" id="QKRW01000107">
    <property type="protein sequence ID" value="RAL58048.1"/>
    <property type="molecule type" value="Genomic_DNA"/>
</dbReference>
<comment type="caution">
    <text evidence="2">The sequence shown here is derived from an EMBL/GenBank/DDBJ whole genome shotgun (WGS) entry which is preliminary data.</text>
</comment>
<name>A0A395IF99_9HELO</name>